<gene>
    <name evidence="6" type="ORF">A1QO_13450</name>
</gene>
<dbReference type="NCBIfam" id="TIGR00229">
    <property type="entry name" value="sensory_box"/>
    <property type="match status" value="1"/>
</dbReference>
<evidence type="ECO:0000259" key="4">
    <source>
        <dbReference type="PROSITE" id="PS50885"/>
    </source>
</evidence>
<dbReference type="SMART" id="SM00304">
    <property type="entry name" value="HAMP"/>
    <property type="match status" value="1"/>
</dbReference>
<feature type="domain" description="PAS" evidence="3">
    <location>
        <begin position="364"/>
        <end position="409"/>
    </location>
</feature>
<comment type="cofactor">
    <cofactor evidence="1">
        <name>Mg(2+)</name>
        <dbReference type="ChEBI" id="CHEBI:18420"/>
    </cofactor>
</comment>
<dbReference type="InterPro" id="IPR035965">
    <property type="entry name" value="PAS-like_dom_sf"/>
</dbReference>
<dbReference type="RefSeq" id="WP_017039639.1">
    <property type="nucleotide sequence ID" value="NZ_AJYQ02000127.1"/>
</dbReference>
<dbReference type="SUPFAM" id="SSF158472">
    <property type="entry name" value="HAMP domain-like"/>
    <property type="match status" value="1"/>
</dbReference>
<organism evidence="6 7">
    <name type="scientific">Vibrio genomosp. F10 str. ZF-129</name>
    <dbReference type="NCBI Taxonomy" id="1187848"/>
    <lineage>
        <taxon>Bacteria</taxon>
        <taxon>Pseudomonadati</taxon>
        <taxon>Pseudomonadota</taxon>
        <taxon>Gammaproteobacteria</taxon>
        <taxon>Vibrionales</taxon>
        <taxon>Vibrionaceae</taxon>
        <taxon>Vibrio</taxon>
    </lineage>
</organism>
<dbReference type="AlphaFoldDB" id="A0A1E5BB25"/>
<dbReference type="FunFam" id="3.30.70.270:FF:000001">
    <property type="entry name" value="Diguanylate cyclase domain protein"/>
    <property type="match status" value="1"/>
</dbReference>
<dbReference type="InterPro" id="IPR000014">
    <property type="entry name" value="PAS"/>
</dbReference>
<dbReference type="Pfam" id="PF00989">
    <property type="entry name" value="PAS"/>
    <property type="match status" value="1"/>
</dbReference>
<dbReference type="PROSITE" id="PS50885">
    <property type="entry name" value="HAMP"/>
    <property type="match status" value="1"/>
</dbReference>
<dbReference type="PROSITE" id="PS50112">
    <property type="entry name" value="PAS"/>
    <property type="match status" value="2"/>
</dbReference>
<dbReference type="CDD" id="cd01949">
    <property type="entry name" value="GGDEF"/>
    <property type="match status" value="1"/>
</dbReference>
<feature type="transmembrane region" description="Helical" evidence="2">
    <location>
        <begin position="12"/>
        <end position="35"/>
    </location>
</feature>
<keyword evidence="2" id="KW-0812">Transmembrane</keyword>
<evidence type="ECO:0000313" key="6">
    <source>
        <dbReference type="EMBL" id="OEE31323.1"/>
    </source>
</evidence>
<accession>A0A1E5BB25</accession>
<dbReference type="Gene3D" id="3.30.70.270">
    <property type="match status" value="1"/>
</dbReference>
<dbReference type="STRING" id="1187848.A1QO_13450"/>
<dbReference type="SMART" id="SM00267">
    <property type="entry name" value="GGDEF"/>
    <property type="match status" value="1"/>
</dbReference>
<dbReference type="GO" id="GO:0003824">
    <property type="term" value="F:catalytic activity"/>
    <property type="evidence" value="ECO:0007669"/>
    <property type="project" value="UniProtKB-ARBA"/>
</dbReference>
<dbReference type="CDD" id="cd00130">
    <property type="entry name" value="PAS"/>
    <property type="match status" value="2"/>
</dbReference>
<proteinExistence type="predicted"/>
<dbReference type="InterPro" id="IPR013767">
    <property type="entry name" value="PAS_fold"/>
</dbReference>
<dbReference type="Pfam" id="PF00672">
    <property type="entry name" value="HAMP"/>
    <property type="match status" value="1"/>
</dbReference>
<reference evidence="6 7" key="1">
    <citation type="journal article" date="2012" name="Science">
        <title>Ecological populations of bacteria act as socially cohesive units of antibiotic production and resistance.</title>
        <authorList>
            <person name="Cordero O.X."/>
            <person name="Wildschutte H."/>
            <person name="Kirkup B."/>
            <person name="Proehl S."/>
            <person name="Ngo L."/>
            <person name="Hussain F."/>
            <person name="Le Roux F."/>
            <person name="Mincer T."/>
            <person name="Polz M.F."/>
        </authorList>
    </citation>
    <scope>NUCLEOTIDE SEQUENCE [LARGE SCALE GENOMIC DNA]</scope>
    <source>
        <strain evidence="6 7">ZF-129</strain>
    </source>
</reference>
<evidence type="ECO:0000259" key="3">
    <source>
        <dbReference type="PROSITE" id="PS50112"/>
    </source>
</evidence>
<protein>
    <submittedName>
        <fullName evidence="6">Diguanylate cyclase</fullName>
    </submittedName>
</protein>
<dbReference type="GO" id="GO:0007165">
    <property type="term" value="P:signal transduction"/>
    <property type="evidence" value="ECO:0007669"/>
    <property type="project" value="InterPro"/>
</dbReference>
<keyword evidence="2" id="KW-0472">Membrane</keyword>
<dbReference type="GO" id="GO:0006355">
    <property type="term" value="P:regulation of DNA-templated transcription"/>
    <property type="evidence" value="ECO:0007669"/>
    <property type="project" value="InterPro"/>
</dbReference>
<dbReference type="CDD" id="cd06225">
    <property type="entry name" value="HAMP"/>
    <property type="match status" value="1"/>
</dbReference>
<dbReference type="Proteomes" id="UP000094741">
    <property type="component" value="Unassembled WGS sequence"/>
</dbReference>
<dbReference type="GO" id="GO:0016020">
    <property type="term" value="C:membrane"/>
    <property type="evidence" value="ECO:0007669"/>
    <property type="project" value="InterPro"/>
</dbReference>
<feature type="domain" description="HAMP" evidence="4">
    <location>
        <begin position="184"/>
        <end position="237"/>
    </location>
</feature>
<feature type="domain" description="GGDEF" evidence="5">
    <location>
        <begin position="521"/>
        <end position="653"/>
    </location>
</feature>
<dbReference type="EMBL" id="AJYQ02000127">
    <property type="protein sequence ID" value="OEE31323.1"/>
    <property type="molecule type" value="Genomic_DNA"/>
</dbReference>
<dbReference type="SUPFAM" id="SSF55073">
    <property type="entry name" value="Nucleotide cyclase"/>
    <property type="match status" value="1"/>
</dbReference>
<comment type="caution">
    <text evidence="6">The sequence shown here is derived from an EMBL/GenBank/DDBJ whole genome shotgun (WGS) entry which is preliminary data.</text>
</comment>
<dbReference type="PANTHER" id="PTHR44757">
    <property type="entry name" value="DIGUANYLATE CYCLASE DGCP"/>
    <property type="match status" value="1"/>
</dbReference>
<dbReference type="Pfam" id="PF13426">
    <property type="entry name" value="PAS_9"/>
    <property type="match status" value="1"/>
</dbReference>
<dbReference type="eggNOG" id="COG2199">
    <property type="taxonomic scope" value="Bacteria"/>
</dbReference>
<evidence type="ECO:0000259" key="5">
    <source>
        <dbReference type="PROSITE" id="PS50887"/>
    </source>
</evidence>
<sequence>MVRYLSLRNKLTIPIILFVFITYIVAQGYGFIATYTMQKNALLERIDVVASSIALNLQTTLLLDDPAVVGETLSVFSADENVLKVKLYSINDDLLGMYQQQGASTPTPNVEQQKEILSSGFSSSGDFIYVLTPVKLNGETIARLRVTISKATFKQLYNRVLLNGYFSLLLLVVAGFGLYRLIEKFILTPVFALNQAISTYINHDGKNERIEVSSNDEIGDLVSAFNTMLDRISMRERQVVDTLDKLEQEKSFVNEVVETVQHGLIVVDDKGNILHFNAACNDVFKCTPAYLTGANLLDVINVDKQSQLYKKILSGNEFDDVLLIRKDIFNHEQRLEITCRKLSKEGQFLFAIQDVTKIQSVLSRQRLAAGVVENSQDGLMVINQDGYITMVNPAVTQLLGYTQDQLVERRPEDVMDWHQAASLMPIITESVVNFGQWQGEISEKHRNGNLVPMFVKVNRIVSSDKDSIYDWVFMLSDLSNIKELERLEYLAHHDSLTGLANRAHLYRVLDEVITNVRNNQQGFALLYLDLDGFKQVNDTYGHDAGDEVLRQVSQRLLSQVRSQDLVARLSGDEFVVVINPCLESRIGQFSQRLIHLLSEDIVYNGQVMTIGASVGACHINDSTQSLDTILKVADRAMYQAKSSGKGKYILIGNTD</sequence>
<dbReference type="PANTHER" id="PTHR44757:SF2">
    <property type="entry name" value="BIOFILM ARCHITECTURE MAINTENANCE PROTEIN MBAA"/>
    <property type="match status" value="1"/>
</dbReference>
<dbReference type="Gene3D" id="6.10.340.10">
    <property type="match status" value="1"/>
</dbReference>
<dbReference type="SMART" id="SM00091">
    <property type="entry name" value="PAS"/>
    <property type="match status" value="2"/>
</dbReference>
<dbReference type="InterPro" id="IPR033417">
    <property type="entry name" value="CHASE8"/>
</dbReference>
<dbReference type="Pfam" id="PF17152">
    <property type="entry name" value="CHASE8"/>
    <property type="match status" value="1"/>
</dbReference>
<evidence type="ECO:0000256" key="2">
    <source>
        <dbReference type="SAM" id="Phobius"/>
    </source>
</evidence>
<evidence type="ECO:0000256" key="1">
    <source>
        <dbReference type="ARBA" id="ARBA00001946"/>
    </source>
</evidence>
<dbReference type="InterPro" id="IPR003660">
    <property type="entry name" value="HAMP_dom"/>
</dbReference>
<dbReference type="PROSITE" id="PS50887">
    <property type="entry name" value="GGDEF"/>
    <property type="match status" value="1"/>
</dbReference>
<dbReference type="InterPro" id="IPR000160">
    <property type="entry name" value="GGDEF_dom"/>
</dbReference>
<dbReference type="NCBIfam" id="TIGR00254">
    <property type="entry name" value="GGDEF"/>
    <property type="match status" value="1"/>
</dbReference>
<feature type="domain" description="PAS" evidence="3">
    <location>
        <begin position="249"/>
        <end position="312"/>
    </location>
</feature>
<evidence type="ECO:0000313" key="7">
    <source>
        <dbReference type="Proteomes" id="UP000094741"/>
    </source>
</evidence>
<dbReference type="Pfam" id="PF00990">
    <property type="entry name" value="GGDEF"/>
    <property type="match status" value="1"/>
</dbReference>
<dbReference type="InterPro" id="IPR029787">
    <property type="entry name" value="Nucleotide_cyclase"/>
</dbReference>
<keyword evidence="2" id="KW-1133">Transmembrane helix</keyword>
<feature type="transmembrane region" description="Helical" evidence="2">
    <location>
        <begin position="160"/>
        <end position="182"/>
    </location>
</feature>
<dbReference type="SUPFAM" id="SSF55785">
    <property type="entry name" value="PYP-like sensor domain (PAS domain)"/>
    <property type="match status" value="2"/>
</dbReference>
<dbReference type="Gene3D" id="3.30.450.20">
    <property type="entry name" value="PAS domain"/>
    <property type="match status" value="2"/>
</dbReference>
<dbReference type="InterPro" id="IPR052155">
    <property type="entry name" value="Biofilm_reg_signaling"/>
</dbReference>
<dbReference type="InterPro" id="IPR043128">
    <property type="entry name" value="Rev_trsase/Diguanyl_cyclase"/>
</dbReference>
<dbReference type="OrthoDB" id="9812260at2"/>
<name>A0A1E5BB25_9VIBR</name>